<gene>
    <name evidence="14" type="ORF">F511_18578</name>
</gene>
<feature type="transmembrane region" description="Helical" evidence="10">
    <location>
        <begin position="61"/>
        <end position="79"/>
    </location>
</feature>
<feature type="transmembrane region" description="Helical" evidence="10">
    <location>
        <begin position="127"/>
        <end position="150"/>
    </location>
</feature>
<evidence type="ECO:0000256" key="4">
    <source>
        <dbReference type="ARBA" id="ARBA00022692"/>
    </source>
</evidence>
<evidence type="ECO:0000256" key="9">
    <source>
        <dbReference type="ARBA" id="ARBA00038341"/>
    </source>
</evidence>
<feature type="transmembrane region" description="Helical" evidence="10">
    <location>
        <begin position="311"/>
        <end position="333"/>
    </location>
</feature>
<keyword evidence="8 10" id="KW-0472">Membrane</keyword>
<dbReference type="GO" id="GO:0006813">
    <property type="term" value="P:potassium ion transport"/>
    <property type="evidence" value="ECO:0007669"/>
    <property type="project" value="UniProtKB-KW"/>
</dbReference>
<evidence type="ECO:0000313" key="15">
    <source>
        <dbReference type="Proteomes" id="UP000250235"/>
    </source>
</evidence>
<feature type="transmembrane region" description="Helical" evidence="10">
    <location>
        <begin position="162"/>
        <end position="183"/>
    </location>
</feature>
<name>A0A2Z7AQC0_9LAMI</name>
<dbReference type="AlphaFoldDB" id="A0A2Z7AQC0"/>
<feature type="domain" description="Cation/H(+) antiporter central" evidence="12">
    <location>
        <begin position="485"/>
        <end position="611"/>
    </location>
</feature>
<dbReference type="InterPro" id="IPR057291">
    <property type="entry name" value="CHX17_2nd"/>
</dbReference>
<evidence type="ECO:0000259" key="11">
    <source>
        <dbReference type="Pfam" id="PF00999"/>
    </source>
</evidence>
<feature type="domain" description="Cation/H+ exchanger transmembrane" evidence="11">
    <location>
        <begin position="44"/>
        <end position="427"/>
    </location>
</feature>
<evidence type="ECO:0000256" key="10">
    <source>
        <dbReference type="SAM" id="Phobius"/>
    </source>
</evidence>
<dbReference type="Pfam" id="PF23256">
    <property type="entry name" value="CHX17_2nd"/>
    <property type="match status" value="1"/>
</dbReference>
<accession>A0A2Z7AQC0</accession>
<dbReference type="PANTHER" id="PTHR32468">
    <property type="entry name" value="CATION/H + ANTIPORTER"/>
    <property type="match status" value="1"/>
</dbReference>
<feature type="transmembrane region" description="Helical" evidence="10">
    <location>
        <begin position="195"/>
        <end position="216"/>
    </location>
</feature>
<dbReference type="Pfam" id="PF23259">
    <property type="entry name" value="CHX17_C"/>
    <property type="match status" value="1"/>
</dbReference>
<dbReference type="InterPro" id="IPR057290">
    <property type="entry name" value="CHX17_C"/>
</dbReference>
<feature type="domain" description="Cation/H(+) antiporter C-terminal" evidence="13">
    <location>
        <begin position="627"/>
        <end position="769"/>
    </location>
</feature>
<dbReference type="InterPro" id="IPR006153">
    <property type="entry name" value="Cation/H_exchanger_TM"/>
</dbReference>
<evidence type="ECO:0000256" key="2">
    <source>
        <dbReference type="ARBA" id="ARBA00022448"/>
    </source>
</evidence>
<feature type="transmembrane region" description="Helical" evidence="10">
    <location>
        <begin position="377"/>
        <end position="396"/>
    </location>
</feature>
<comment type="subcellular location">
    <subcellularLocation>
        <location evidence="1">Membrane</location>
        <topology evidence="1">Multi-pass membrane protein</topology>
    </subcellularLocation>
</comment>
<keyword evidence="4 10" id="KW-0812">Transmembrane</keyword>
<evidence type="ECO:0000313" key="14">
    <source>
        <dbReference type="EMBL" id="KZV21412.1"/>
    </source>
</evidence>
<evidence type="ECO:0000256" key="8">
    <source>
        <dbReference type="ARBA" id="ARBA00023136"/>
    </source>
</evidence>
<sequence length="794" mass="88504">MDDSQLDNTMCAVRHNQRLRGIFYGDSPFFFDTPVFLAQLSIAALVTAIMQHFFTPLGQSAFISQVLAGIILGPSFLGGEPEFRDRFFPISSFYTVDTFAYFGVMLFLFIIGVKTDLSLIRKCGKKALAIGISAFSVPLLLNFAIGQIITHSVPLEPSIHRSIQWITSFQALSSSHVIICLLADLKLMNSELGRLAISSSMMSGICSWLWAVMVLTGKQSLHIRKVKTFLLMLLFLGAMVFCALFIFRPTMLWIIRRTNNPRSLKESNVCMIFVFILGSALFGEMMGQHFLFGPIILGVVVPDGPPLGTAILNRLELFVSSIMLPIYFVVTGARIDFSAISMRNFVVIEFLAVCSLIWKVAGVMVPSLYCKMPINDALYLGLILSNQGIIEVLILGRAQTTELIDKQTYSIMVVSILMFTGILAPIVKFSYKPFKRYTTQERMTIQHIKPTSELRILACIHYQEHTPSLINLFEASYPNPSGPICFYVVHLIELAGRSASLLVDHHPRNGIPDPSRTNESEHIINALRFFEHEHRGSATVYPFTSISPHESMHDDVCSLAAEKKVSLVIVLFHRHPVIHIPEGESNAIRAVNTNISLKSPCTVGILVDNGAMTSTGSMLSQRDVCRVGVIFLGGADDREALAFGCRMAKHPNIGLTLIRFLDLDLDGTFSMEMRLDLDIINAFRDDCTKNSHCEYQEVSVKDSVGVIGAIRSIESAFDLILVGRWHDKDSRLLVGLEDWNEFPELGSIGGLFVSLESDSKVSVLVMQQMNEAQDSFVAFETTRWNSFGRVWPLH</sequence>
<evidence type="ECO:0000256" key="5">
    <source>
        <dbReference type="ARBA" id="ARBA00022958"/>
    </source>
</evidence>
<evidence type="ECO:0000256" key="7">
    <source>
        <dbReference type="ARBA" id="ARBA00023065"/>
    </source>
</evidence>
<keyword evidence="7" id="KW-0406">Ion transport</keyword>
<dbReference type="InterPro" id="IPR038770">
    <property type="entry name" value="Na+/solute_symporter_sf"/>
</dbReference>
<feature type="transmembrane region" description="Helical" evidence="10">
    <location>
        <begin position="268"/>
        <end position="291"/>
    </location>
</feature>
<keyword evidence="3" id="KW-0633">Potassium transport</keyword>
<feature type="transmembrane region" description="Helical" evidence="10">
    <location>
        <begin position="36"/>
        <end position="54"/>
    </location>
</feature>
<keyword evidence="2" id="KW-0813">Transport</keyword>
<evidence type="ECO:0000259" key="13">
    <source>
        <dbReference type="Pfam" id="PF23259"/>
    </source>
</evidence>
<dbReference type="InterPro" id="IPR050794">
    <property type="entry name" value="CPA2_transporter"/>
</dbReference>
<comment type="similarity">
    <text evidence="9">Belongs to the monovalent cation:proton antiporter 2 (CPA2) transporter (TC 2.A.37) family. CHX (TC 2.A.37.4) subfamily.</text>
</comment>
<dbReference type="EMBL" id="KV014895">
    <property type="protein sequence ID" value="KZV21412.1"/>
    <property type="molecule type" value="Genomic_DNA"/>
</dbReference>
<dbReference type="GO" id="GO:0012505">
    <property type="term" value="C:endomembrane system"/>
    <property type="evidence" value="ECO:0007669"/>
    <property type="project" value="TreeGrafter"/>
</dbReference>
<keyword evidence="6 10" id="KW-1133">Transmembrane helix</keyword>
<keyword evidence="5" id="KW-0630">Potassium</keyword>
<feature type="transmembrane region" description="Helical" evidence="10">
    <location>
        <begin position="345"/>
        <end position="365"/>
    </location>
</feature>
<feature type="transmembrane region" description="Helical" evidence="10">
    <location>
        <begin position="408"/>
        <end position="427"/>
    </location>
</feature>
<evidence type="ECO:0000256" key="6">
    <source>
        <dbReference type="ARBA" id="ARBA00022989"/>
    </source>
</evidence>
<dbReference type="GO" id="GO:1902600">
    <property type="term" value="P:proton transmembrane transport"/>
    <property type="evidence" value="ECO:0007669"/>
    <property type="project" value="InterPro"/>
</dbReference>
<dbReference type="OrthoDB" id="1868135at2759"/>
<dbReference type="Pfam" id="PF00999">
    <property type="entry name" value="Na_H_Exchanger"/>
    <property type="match status" value="1"/>
</dbReference>
<evidence type="ECO:0000256" key="1">
    <source>
        <dbReference type="ARBA" id="ARBA00004141"/>
    </source>
</evidence>
<dbReference type="Gene3D" id="1.20.1530.20">
    <property type="match status" value="1"/>
</dbReference>
<dbReference type="GO" id="GO:0015297">
    <property type="term" value="F:antiporter activity"/>
    <property type="evidence" value="ECO:0007669"/>
    <property type="project" value="InterPro"/>
</dbReference>
<reference evidence="14 15" key="1">
    <citation type="journal article" date="2015" name="Proc. Natl. Acad. Sci. U.S.A.">
        <title>The resurrection genome of Boea hygrometrica: A blueprint for survival of dehydration.</title>
        <authorList>
            <person name="Xiao L."/>
            <person name="Yang G."/>
            <person name="Zhang L."/>
            <person name="Yang X."/>
            <person name="Zhao S."/>
            <person name="Ji Z."/>
            <person name="Zhou Q."/>
            <person name="Hu M."/>
            <person name="Wang Y."/>
            <person name="Chen M."/>
            <person name="Xu Y."/>
            <person name="Jin H."/>
            <person name="Xiao X."/>
            <person name="Hu G."/>
            <person name="Bao F."/>
            <person name="Hu Y."/>
            <person name="Wan P."/>
            <person name="Li L."/>
            <person name="Deng X."/>
            <person name="Kuang T."/>
            <person name="Xiang C."/>
            <person name="Zhu J.K."/>
            <person name="Oliver M.J."/>
            <person name="He Y."/>
        </authorList>
    </citation>
    <scope>NUCLEOTIDE SEQUENCE [LARGE SCALE GENOMIC DNA]</scope>
    <source>
        <strain evidence="15">cv. XS01</strain>
    </source>
</reference>
<feature type="transmembrane region" description="Helical" evidence="10">
    <location>
        <begin position="228"/>
        <end position="247"/>
    </location>
</feature>
<dbReference type="GO" id="GO:0006885">
    <property type="term" value="P:regulation of pH"/>
    <property type="evidence" value="ECO:0007669"/>
    <property type="project" value="TreeGrafter"/>
</dbReference>
<evidence type="ECO:0000259" key="12">
    <source>
        <dbReference type="Pfam" id="PF23256"/>
    </source>
</evidence>
<dbReference type="GO" id="GO:0016020">
    <property type="term" value="C:membrane"/>
    <property type="evidence" value="ECO:0007669"/>
    <property type="project" value="UniProtKB-SubCell"/>
</dbReference>
<dbReference type="PANTHER" id="PTHR32468:SF66">
    <property type="entry name" value="CATION_H+ EXCHANGER DOMAIN-CONTAINING PROTEIN"/>
    <property type="match status" value="1"/>
</dbReference>
<proteinExistence type="inferred from homology"/>
<dbReference type="Proteomes" id="UP000250235">
    <property type="component" value="Unassembled WGS sequence"/>
</dbReference>
<evidence type="ECO:0000256" key="3">
    <source>
        <dbReference type="ARBA" id="ARBA00022538"/>
    </source>
</evidence>
<organism evidence="14 15">
    <name type="scientific">Dorcoceras hygrometricum</name>
    <dbReference type="NCBI Taxonomy" id="472368"/>
    <lineage>
        <taxon>Eukaryota</taxon>
        <taxon>Viridiplantae</taxon>
        <taxon>Streptophyta</taxon>
        <taxon>Embryophyta</taxon>
        <taxon>Tracheophyta</taxon>
        <taxon>Spermatophyta</taxon>
        <taxon>Magnoliopsida</taxon>
        <taxon>eudicotyledons</taxon>
        <taxon>Gunneridae</taxon>
        <taxon>Pentapetalae</taxon>
        <taxon>asterids</taxon>
        <taxon>lamiids</taxon>
        <taxon>Lamiales</taxon>
        <taxon>Gesneriaceae</taxon>
        <taxon>Didymocarpoideae</taxon>
        <taxon>Trichosporeae</taxon>
        <taxon>Loxocarpinae</taxon>
        <taxon>Dorcoceras</taxon>
    </lineage>
</organism>
<keyword evidence="15" id="KW-1185">Reference proteome</keyword>
<feature type="transmembrane region" description="Helical" evidence="10">
    <location>
        <begin position="99"/>
        <end position="120"/>
    </location>
</feature>
<protein>
    <submittedName>
        <fullName evidence="14">Cation/H(+) antiporter 15</fullName>
    </submittedName>
</protein>